<dbReference type="AlphaFoldDB" id="A0A5S3PCG2"/>
<evidence type="ECO:0000313" key="2">
    <source>
        <dbReference type="Proteomes" id="UP000310314"/>
    </source>
</evidence>
<reference evidence="1 2" key="1">
    <citation type="submission" date="2019-05" db="EMBL/GenBank/DDBJ databases">
        <authorList>
            <person name="Zhang J.-Y."/>
            <person name="Feg X."/>
            <person name="Du Z.-J."/>
        </authorList>
    </citation>
    <scope>NUCLEOTIDE SEQUENCE [LARGE SCALE GENOMIC DNA]</scope>
    <source>
        <strain evidence="1 2">RZ26</strain>
    </source>
</reference>
<sequence length="63" mass="7408">MDIARMQMLRMDFLASLRRWTLLMWKRDGNAKVRAYSDVKLQKITKPINNTGLGLNHKVCVFL</sequence>
<keyword evidence="2" id="KW-1185">Reference proteome</keyword>
<organism evidence="1 2">
    <name type="scientific">Maribacter algarum</name>
    <name type="common">ex Zhang et al. 2020</name>
    <dbReference type="NCBI Taxonomy" id="2578118"/>
    <lineage>
        <taxon>Bacteria</taxon>
        <taxon>Pseudomonadati</taxon>
        <taxon>Bacteroidota</taxon>
        <taxon>Flavobacteriia</taxon>
        <taxon>Flavobacteriales</taxon>
        <taxon>Flavobacteriaceae</taxon>
        <taxon>Maribacter</taxon>
    </lineage>
</organism>
<dbReference type="EMBL" id="VATY01000009">
    <property type="protein sequence ID" value="TMM51448.1"/>
    <property type="molecule type" value="Genomic_DNA"/>
</dbReference>
<evidence type="ECO:0000313" key="1">
    <source>
        <dbReference type="EMBL" id="TMM51448.1"/>
    </source>
</evidence>
<proteinExistence type="predicted"/>
<gene>
    <name evidence="1" type="ORF">FEE95_21865</name>
</gene>
<dbReference type="Proteomes" id="UP000310314">
    <property type="component" value="Unassembled WGS sequence"/>
</dbReference>
<accession>A0A5S3PCG2</accession>
<comment type="caution">
    <text evidence="1">The sequence shown here is derived from an EMBL/GenBank/DDBJ whole genome shotgun (WGS) entry which is preliminary data.</text>
</comment>
<name>A0A5S3PCG2_9FLAO</name>
<protein>
    <submittedName>
        <fullName evidence="1">Uncharacterized protein</fullName>
    </submittedName>
</protein>